<dbReference type="PANTHER" id="PTHR35508:SF1">
    <property type="entry name" value="VOLTAGE-DEPENDENT L-TYPE CALCIUM CHANNEL SUBUNIT"/>
    <property type="match status" value="1"/>
</dbReference>
<dbReference type="PANTHER" id="PTHR35508">
    <property type="entry name" value="VOLTAGE-DEPENDENT L-TYPE CALCIUM CHANNEL SUBUNIT"/>
    <property type="match status" value="1"/>
</dbReference>
<evidence type="ECO:0000256" key="1">
    <source>
        <dbReference type="SAM" id="MobiDB-lite"/>
    </source>
</evidence>
<proteinExistence type="predicted"/>
<evidence type="ECO:0000256" key="2">
    <source>
        <dbReference type="SAM" id="Phobius"/>
    </source>
</evidence>
<keyword evidence="2" id="KW-1133">Transmembrane helix</keyword>
<keyword evidence="4" id="KW-1185">Reference proteome</keyword>
<gene>
    <name evidence="3" type="ORF">LITE_LOCUS21550</name>
</gene>
<keyword evidence="2" id="KW-0472">Membrane</keyword>
<reference evidence="3" key="1">
    <citation type="submission" date="2022-08" db="EMBL/GenBank/DDBJ databases">
        <authorList>
            <person name="Gutierrez-Valencia J."/>
        </authorList>
    </citation>
    <scope>NUCLEOTIDE SEQUENCE</scope>
</reference>
<feature type="compositionally biased region" description="Polar residues" evidence="1">
    <location>
        <begin position="1"/>
        <end position="21"/>
    </location>
</feature>
<accession>A0AAV0L172</accession>
<protein>
    <submittedName>
        <fullName evidence="3">Uncharacterized protein</fullName>
    </submittedName>
</protein>
<feature type="transmembrane region" description="Helical" evidence="2">
    <location>
        <begin position="183"/>
        <end position="205"/>
    </location>
</feature>
<organism evidence="3 4">
    <name type="scientific">Linum tenue</name>
    <dbReference type="NCBI Taxonomy" id="586396"/>
    <lineage>
        <taxon>Eukaryota</taxon>
        <taxon>Viridiplantae</taxon>
        <taxon>Streptophyta</taxon>
        <taxon>Embryophyta</taxon>
        <taxon>Tracheophyta</taxon>
        <taxon>Spermatophyta</taxon>
        <taxon>Magnoliopsida</taxon>
        <taxon>eudicotyledons</taxon>
        <taxon>Gunneridae</taxon>
        <taxon>Pentapetalae</taxon>
        <taxon>rosids</taxon>
        <taxon>fabids</taxon>
        <taxon>Malpighiales</taxon>
        <taxon>Linaceae</taxon>
        <taxon>Linum</taxon>
    </lineage>
</organism>
<dbReference type="EMBL" id="CAMGYJ010000006">
    <property type="protein sequence ID" value="CAI0428210.1"/>
    <property type="molecule type" value="Genomic_DNA"/>
</dbReference>
<sequence>MDESEPTSSINGTDNKASSRTVHVDDDDGGGLTLFAVLNRMVSSIFAPASGGGDPAPLLQRIKASLSENGPLLKDATANTGRKILVWTRSGSPLRALLVISVSLSLSLYFSRSLALCLPLNCLYQELLNCLLLLIQVLKLHQVGTIALLAMTGILVFMLFFLAATINAIVISLLMSLAAAGGFLALVFTCLAAIYIGALSIAIFAISTATISAIIAVVVATGWIGFFWTIWLVTKKTVGVATHSLSLTGSAISTYSSAWQTRDGAPSKEE</sequence>
<feature type="region of interest" description="Disordered" evidence="1">
    <location>
        <begin position="1"/>
        <end position="24"/>
    </location>
</feature>
<name>A0AAV0L172_9ROSI</name>
<evidence type="ECO:0000313" key="3">
    <source>
        <dbReference type="EMBL" id="CAI0428210.1"/>
    </source>
</evidence>
<comment type="caution">
    <text evidence="3">The sequence shown here is derived from an EMBL/GenBank/DDBJ whole genome shotgun (WGS) entry which is preliminary data.</text>
</comment>
<dbReference type="AlphaFoldDB" id="A0AAV0L172"/>
<evidence type="ECO:0000313" key="4">
    <source>
        <dbReference type="Proteomes" id="UP001154282"/>
    </source>
</evidence>
<dbReference type="Proteomes" id="UP001154282">
    <property type="component" value="Unassembled WGS sequence"/>
</dbReference>
<keyword evidence="2" id="KW-0812">Transmembrane</keyword>
<feature type="transmembrane region" description="Helical" evidence="2">
    <location>
        <begin position="146"/>
        <end position="171"/>
    </location>
</feature>
<feature type="transmembrane region" description="Helical" evidence="2">
    <location>
        <begin position="211"/>
        <end position="233"/>
    </location>
</feature>